<dbReference type="Proteomes" id="UP000662111">
    <property type="component" value="Unassembled WGS sequence"/>
</dbReference>
<sequence length="167" mass="18451">MAQVERFLLEGCSFDPLLDDEEQRERVLEADRRGLVMLLVTELTYQDLWAIKDDARREKLLAIVEQMSPLVVGLPAVVVDPGTKRARPTYPGAVYPVGEEDALLLRRLGLSQRADARQAVAAHWAGACLVTDDQTLVRRARAEAIHAMSTSEFTAEIARLLGAAAKN</sequence>
<gene>
    <name evidence="1" type="ORF">GCM10011509_19200</name>
</gene>
<comment type="caution">
    <text evidence="1">The sequence shown here is derived from an EMBL/GenBank/DDBJ whole genome shotgun (WGS) entry which is preliminary data.</text>
</comment>
<name>A0ABQ2F866_9MICO</name>
<dbReference type="RefSeq" id="WP_022921230.1">
    <property type="nucleotide sequence ID" value="NZ_BMLB01000003.1"/>
</dbReference>
<organism evidence="1 2">
    <name type="scientific">Ornithinimicrobium pekingense</name>
    <dbReference type="NCBI Taxonomy" id="384677"/>
    <lineage>
        <taxon>Bacteria</taxon>
        <taxon>Bacillati</taxon>
        <taxon>Actinomycetota</taxon>
        <taxon>Actinomycetes</taxon>
        <taxon>Micrococcales</taxon>
        <taxon>Ornithinimicrobiaceae</taxon>
        <taxon>Ornithinimicrobium</taxon>
    </lineage>
</organism>
<accession>A0ABQ2F866</accession>
<proteinExistence type="predicted"/>
<evidence type="ECO:0000313" key="1">
    <source>
        <dbReference type="EMBL" id="GGK70926.1"/>
    </source>
</evidence>
<protein>
    <recommendedName>
        <fullName evidence="3">PIN domain-containing protein</fullName>
    </recommendedName>
</protein>
<keyword evidence="2" id="KW-1185">Reference proteome</keyword>
<dbReference type="EMBL" id="BMLB01000003">
    <property type="protein sequence ID" value="GGK70926.1"/>
    <property type="molecule type" value="Genomic_DNA"/>
</dbReference>
<evidence type="ECO:0008006" key="3">
    <source>
        <dbReference type="Google" id="ProtNLM"/>
    </source>
</evidence>
<reference evidence="2" key="1">
    <citation type="journal article" date="2019" name="Int. J. Syst. Evol. Microbiol.">
        <title>The Global Catalogue of Microorganisms (GCM) 10K type strain sequencing project: providing services to taxonomists for standard genome sequencing and annotation.</title>
        <authorList>
            <consortium name="The Broad Institute Genomics Platform"/>
            <consortium name="The Broad Institute Genome Sequencing Center for Infectious Disease"/>
            <person name="Wu L."/>
            <person name="Ma J."/>
        </authorList>
    </citation>
    <scope>NUCLEOTIDE SEQUENCE [LARGE SCALE GENOMIC DNA]</scope>
    <source>
        <strain evidence="2">CGMCC 1.5362</strain>
    </source>
</reference>
<evidence type="ECO:0000313" key="2">
    <source>
        <dbReference type="Proteomes" id="UP000662111"/>
    </source>
</evidence>